<evidence type="ECO:0000313" key="3">
    <source>
        <dbReference type="Proteomes" id="UP000246740"/>
    </source>
</evidence>
<feature type="compositionally biased region" description="Low complexity" evidence="1">
    <location>
        <begin position="10"/>
        <end position="20"/>
    </location>
</feature>
<protein>
    <submittedName>
        <fullName evidence="2">Uncharacterized protein</fullName>
    </submittedName>
</protein>
<dbReference type="EMBL" id="KZ819191">
    <property type="protein sequence ID" value="PWZ00947.1"/>
    <property type="molecule type" value="Genomic_DNA"/>
</dbReference>
<proteinExistence type="predicted"/>
<sequence length="193" mass="20809">MSDSEVEMIEPVVAASASESVSHEGSPRASPPTPPLTPKKKTSIAGSNKRKSTESPGFSSRKKTATTVKSPRKKGPNTDDDGSACDTSGEDEKERDNTAVARQQAPLASAWSQEHVEDLNFAILKVALDHSAELYNVCPSLTPWRIKGRLLNKVRSMMTVAPGGQAAIKRWDAEEKPIRSKGGSKINKAKKDQ</sequence>
<feature type="region of interest" description="Disordered" evidence="1">
    <location>
        <begin position="171"/>
        <end position="193"/>
    </location>
</feature>
<evidence type="ECO:0000313" key="2">
    <source>
        <dbReference type="EMBL" id="PWZ00947.1"/>
    </source>
</evidence>
<dbReference type="InParanoid" id="A0A317XRR9"/>
<evidence type="ECO:0000256" key="1">
    <source>
        <dbReference type="SAM" id="MobiDB-lite"/>
    </source>
</evidence>
<organism evidence="2 3">
    <name type="scientific">Testicularia cyperi</name>
    <dbReference type="NCBI Taxonomy" id="1882483"/>
    <lineage>
        <taxon>Eukaryota</taxon>
        <taxon>Fungi</taxon>
        <taxon>Dikarya</taxon>
        <taxon>Basidiomycota</taxon>
        <taxon>Ustilaginomycotina</taxon>
        <taxon>Ustilaginomycetes</taxon>
        <taxon>Ustilaginales</taxon>
        <taxon>Anthracoideaceae</taxon>
        <taxon>Testicularia</taxon>
    </lineage>
</organism>
<feature type="compositionally biased region" description="Basic residues" evidence="1">
    <location>
        <begin position="60"/>
        <end position="75"/>
    </location>
</feature>
<feature type="region of interest" description="Disordered" evidence="1">
    <location>
        <begin position="1"/>
        <end position="106"/>
    </location>
</feature>
<feature type="compositionally biased region" description="Acidic residues" evidence="1">
    <location>
        <begin position="78"/>
        <end position="89"/>
    </location>
</feature>
<dbReference type="AlphaFoldDB" id="A0A317XRR9"/>
<name>A0A317XRR9_9BASI</name>
<dbReference type="Proteomes" id="UP000246740">
    <property type="component" value="Unassembled WGS sequence"/>
</dbReference>
<accession>A0A317XRR9</accession>
<keyword evidence="3" id="KW-1185">Reference proteome</keyword>
<gene>
    <name evidence="2" type="ORF">BCV70DRAFT_216279</name>
</gene>
<reference evidence="2 3" key="1">
    <citation type="journal article" date="2018" name="Mol. Biol. Evol.">
        <title>Broad Genomic Sampling Reveals a Smut Pathogenic Ancestry of the Fungal Clade Ustilaginomycotina.</title>
        <authorList>
            <person name="Kijpornyongpan T."/>
            <person name="Mondo S.J."/>
            <person name="Barry K."/>
            <person name="Sandor L."/>
            <person name="Lee J."/>
            <person name="Lipzen A."/>
            <person name="Pangilinan J."/>
            <person name="LaButti K."/>
            <person name="Hainaut M."/>
            <person name="Henrissat B."/>
            <person name="Grigoriev I.V."/>
            <person name="Spatafora J.W."/>
            <person name="Aime M.C."/>
        </authorList>
    </citation>
    <scope>NUCLEOTIDE SEQUENCE [LARGE SCALE GENOMIC DNA]</scope>
    <source>
        <strain evidence="2 3">MCA 3645</strain>
    </source>
</reference>
<dbReference type="OrthoDB" id="2546640at2759"/>